<dbReference type="Gene3D" id="2.70.20.10">
    <property type="entry name" value="Topoisomerase I, domain 3"/>
    <property type="match status" value="1"/>
</dbReference>
<dbReference type="Gene3D" id="3.30.65.10">
    <property type="entry name" value="Bacterial Topoisomerase I, domain 1"/>
    <property type="match status" value="2"/>
</dbReference>
<sequence>MAAPEAAPRPTRRKAGPSSPHGTLVIVESPTKARTLRKILGGEFSVEASVGHVRDLPKGRLGLDLEHDFEPEYIQVRGKAPVIRRLKELAAGSERVLLASDPDREGEAIAWHLATLLQMDPTSSCRIRMHEITASGVQGAVANPEPIDMDRVQAQQSRRVLDRLVGYQLSPLLWNKVQRGLSAGRVQSVALRLVCEREDEIDAFHPEEYWLLDVQADAEGGREYLLRLERCKGKVFSVPSREEAERVAQVLRSQPLVVAAFKSRESSRGALPPFKTSTLQQDASRRLGFNPRRTMRVAQSLYEGVDLPGRGPVGLITYMRTDSLRLAPEALEGIRRYVGDRFGADYLPDKPNFFSVKGRSQDAHEAIRPTDVTLDPQGIREHLSPEQFRLYELIWNRTVASQMSPARVARTALDVSCGDYGLRQSGVEVLFDGWGKLWPLGVRPTRIPRAEEGEVLGFRDLKMEQRYTQPPARYTEAGLVKVLEEKGIGRPSTYATIVETLSERGYVVRGEEDKKLVPTRLGRGVSGFLVRHFPEVVQVGFTAHMEEDLDRVEAGELPWLAPIEGFWAPFRHTLEDVAATAERVNIPPEEVGENCPQCGKPLVVKRGRYGEFIACSGYPECRFTKKRVTSTGISCPKCGTGELVRRKATKGKAKGRFFYGCNRYPECDYLTWSKPKKAVEPEGEALPVTEERDDG</sequence>
<feature type="domain" description="GRF-type" evidence="13">
    <location>
        <begin position="635"/>
        <end position="676"/>
    </location>
</feature>
<dbReference type="InterPro" id="IPR013824">
    <property type="entry name" value="Topo_IA_cen_sub1"/>
</dbReference>
<dbReference type="InterPro" id="IPR000380">
    <property type="entry name" value="Topo_IA"/>
</dbReference>
<dbReference type="PROSITE" id="PS52039">
    <property type="entry name" value="TOPO_IA_2"/>
    <property type="match status" value="1"/>
</dbReference>
<dbReference type="InterPro" id="IPR003602">
    <property type="entry name" value="Topo_IA_DNA-bd_dom"/>
</dbReference>
<dbReference type="HAMAP" id="MF_00952">
    <property type="entry name" value="Topoisom_1_prok"/>
    <property type="match status" value="1"/>
</dbReference>
<keyword evidence="5" id="KW-0862">Zinc</keyword>
<keyword evidence="7 10" id="KW-0799">Topoisomerase</keyword>
<feature type="site" description="Interaction with DNA" evidence="10">
    <location>
        <position position="159"/>
    </location>
</feature>
<dbReference type="SMART" id="SM00436">
    <property type="entry name" value="TOP1Bc"/>
    <property type="match status" value="1"/>
</dbReference>
<gene>
    <name evidence="10" type="primary">topA</name>
    <name evidence="15" type="ORF">Apau_0835</name>
</gene>
<feature type="domain" description="Topo IA-type catalytic" evidence="14">
    <location>
        <begin position="148"/>
        <end position="574"/>
    </location>
</feature>
<dbReference type="HOGENOM" id="CLU_002929_4_3_0"/>
<evidence type="ECO:0000256" key="5">
    <source>
        <dbReference type="ARBA" id="ARBA00022833"/>
    </source>
</evidence>
<evidence type="ECO:0000256" key="4">
    <source>
        <dbReference type="ARBA" id="ARBA00022771"/>
    </source>
</evidence>
<dbReference type="InterPro" id="IPR013498">
    <property type="entry name" value="Topo_IA_Znf"/>
</dbReference>
<dbReference type="InterPro" id="IPR010666">
    <property type="entry name" value="Znf_GRF"/>
</dbReference>
<dbReference type="GO" id="GO:0005694">
    <property type="term" value="C:chromosome"/>
    <property type="evidence" value="ECO:0007669"/>
    <property type="project" value="InterPro"/>
</dbReference>
<keyword evidence="8 10" id="KW-0238">DNA-binding</keyword>
<evidence type="ECO:0000256" key="6">
    <source>
        <dbReference type="ARBA" id="ARBA00022842"/>
    </source>
</evidence>
<protein>
    <recommendedName>
        <fullName evidence="10">DNA topoisomerase 1</fullName>
        <ecNumber evidence="10">5.6.2.1</ecNumber>
    </recommendedName>
    <alternativeName>
        <fullName evidence="10">DNA topoisomerase I</fullName>
    </alternativeName>
</protein>
<comment type="subunit">
    <text evidence="10">Monomer.</text>
</comment>
<dbReference type="Gene3D" id="3.40.50.140">
    <property type="match status" value="1"/>
</dbReference>
<dbReference type="PROSITE" id="PS00396">
    <property type="entry name" value="TOPO_IA_1"/>
    <property type="match status" value="1"/>
</dbReference>
<dbReference type="PaxDb" id="584708-Apau_0835"/>
<dbReference type="InterPro" id="IPR023405">
    <property type="entry name" value="Topo_IA_core_domain"/>
</dbReference>
<proteinExistence type="inferred from homology"/>
<feature type="domain" description="Toprim" evidence="12">
    <location>
        <begin position="22"/>
        <end position="135"/>
    </location>
</feature>
<dbReference type="InterPro" id="IPR034149">
    <property type="entry name" value="TOPRIM_TopoI"/>
</dbReference>
<feature type="site" description="Interaction with DNA" evidence="10">
    <location>
        <position position="504"/>
    </location>
</feature>
<evidence type="ECO:0000313" key="15">
    <source>
        <dbReference type="EMBL" id="EFQ23263.1"/>
    </source>
</evidence>
<name>E3CVR2_9BACT</name>
<dbReference type="InterPro" id="IPR005733">
    <property type="entry name" value="TopoI_bac-type"/>
</dbReference>
<feature type="site" description="Interaction with DNA" evidence="10">
    <location>
        <position position="52"/>
    </location>
</feature>
<dbReference type="Pfam" id="PF01751">
    <property type="entry name" value="Toprim"/>
    <property type="match status" value="1"/>
</dbReference>
<dbReference type="InterPro" id="IPR028612">
    <property type="entry name" value="Topoisom_1_IA"/>
</dbReference>
<dbReference type="EMBL" id="CM001022">
    <property type="protein sequence ID" value="EFQ23263.1"/>
    <property type="molecule type" value="Genomic_DNA"/>
</dbReference>
<dbReference type="SMART" id="SM00437">
    <property type="entry name" value="TOP1Ac"/>
    <property type="match status" value="1"/>
</dbReference>
<dbReference type="Gene3D" id="1.10.290.10">
    <property type="entry name" value="Topoisomerase I, domain 4"/>
    <property type="match status" value="1"/>
</dbReference>
<evidence type="ECO:0000256" key="9">
    <source>
        <dbReference type="ARBA" id="ARBA00023235"/>
    </source>
</evidence>
<reference evidence="15 16" key="1">
    <citation type="journal article" date="2010" name="Stand. Genomic Sci.">
        <title>Non-contiguous finished genome sequence of Aminomonas paucivorans type strain (GLU-3).</title>
        <authorList>
            <person name="Pitluck S."/>
            <person name="Yasawong M."/>
            <person name="Held B."/>
            <person name="Lapidus A."/>
            <person name="Nolan M."/>
            <person name="Copeland A."/>
            <person name="Lucas S."/>
            <person name="Del Rio T.G."/>
            <person name="Tice H."/>
            <person name="Cheng J.F."/>
            <person name="Chertkov O."/>
            <person name="Goodwin L."/>
            <person name="Tapia R."/>
            <person name="Han C."/>
            <person name="Liolios K."/>
            <person name="Ivanova N."/>
            <person name="Mavromatis K."/>
            <person name="Ovchinnikova G."/>
            <person name="Pati A."/>
            <person name="Chen A."/>
            <person name="Palaniappan K."/>
            <person name="Land M."/>
            <person name="Hauser L."/>
            <person name="Chang Y.J."/>
            <person name="Jeffries C.D."/>
            <person name="Pukall R."/>
            <person name="Spring S."/>
            <person name="Rohde M."/>
            <person name="Sikorski J."/>
            <person name="Goker M."/>
            <person name="Woyke T."/>
            <person name="Bristow J."/>
            <person name="Eisen J.A."/>
            <person name="Markowitz V."/>
            <person name="Hugenholtz P."/>
            <person name="Kyrpides N.C."/>
            <person name="Klenk H.P."/>
        </authorList>
    </citation>
    <scope>NUCLEOTIDE SEQUENCE [LARGE SCALE GENOMIC DNA]</scope>
    <source>
        <strain evidence="15 16">DSM 12260</strain>
    </source>
</reference>
<dbReference type="NCBIfam" id="TIGR01051">
    <property type="entry name" value="topA_bact"/>
    <property type="match status" value="1"/>
</dbReference>
<comment type="function">
    <text evidence="10">Releases the supercoiling and torsional tension of DNA, which is introduced during the DNA replication and transcription, by transiently cleaving and rejoining one strand of the DNA duplex. Introduces a single-strand break via transesterification at a target site in duplex DNA. The scissile phosphodiester is attacked by the catalytic tyrosine of the enzyme, resulting in the formation of a DNA-(5'-phosphotyrosyl)-enzyme intermediate and the expulsion of a 3'-OH DNA strand. The free DNA strand then undergoes passage around the unbroken strand, thus removing DNA supercoils. Finally, in the religation step, the DNA 3'-OH attacks the covalent intermediate to expel the active-site tyrosine and restore the DNA phosphodiester backbone.</text>
</comment>
<keyword evidence="16" id="KW-1185">Reference proteome</keyword>
<dbReference type="InterPro" id="IPR023406">
    <property type="entry name" value="Topo_IA_AS"/>
</dbReference>
<dbReference type="InterPro" id="IPR013826">
    <property type="entry name" value="Topo_IA_cen_sub3"/>
</dbReference>
<dbReference type="Proteomes" id="UP000005096">
    <property type="component" value="Chromosome"/>
</dbReference>
<feature type="site" description="Interaction with DNA" evidence="10">
    <location>
        <position position="167"/>
    </location>
</feature>
<feature type="site" description="Interaction with DNA" evidence="10">
    <location>
        <position position="162"/>
    </location>
</feature>
<evidence type="ECO:0000259" key="14">
    <source>
        <dbReference type="PROSITE" id="PS52039"/>
    </source>
</evidence>
<dbReference type="InterPro" id="IPR013497">
    <property type="entry name" value="Topo_IA_cen"/>
</dbReference>
<dbReference type="InterPro" id="IPR013825">
    <property type="entry name" value="Topo_IA_cen_sub2"/>
</dbReference>
<evidence type="ECO:0000256" key="1">
    <source>
        <dbReference type="ARBA" id="ARBA00000213"/>
    </source>
</evidence>
<dbReference type="InterPro" id="IPR003601">
    <property type="entry name" value="Topo_IA_2"/>
</dbReference>
<dbReference type="GO" id="GO:0008270">
    <property type="term" value="F:zinc ion binding"/>
    <property type="evidence" value="ECO:0007669"/>
    <property type="project" value="UniProtKB-KW"/>
</dbReference>
<dbReference type="EC" id="5.6.2.1" evidence="10"/>
<dbReference type="Pfam" id="PF01396">
    <property type="entry name" value="Zn_ribbon_Top1"/>
    <property type="match status" value="2"/>
</dbReference>
<organism evidence="15 16">
    <name type="scientific">Aminomonas paucivorans DSM 12260</name>
    <dbReference type="NCBI Taxonomy" id="584708"/>
    <lineage>
        <taxon>Bacteria</taxon>
        <taxon>Thermotogati</taxon>
        <taxon>Synergistota</taxon>
        <taxon>Synergistia</taxon>
        <taxon>Synergistales</taxon>
        <taxon>Synergistaceae</taxon>
        <taxon>Aminomonas</taxon>
    </lineage>
</organism>
<evidence type="ECO:0000259" key="12">
    <source>
        <dbReference type="PROSITE" id="PS50880"/>
    </source>
</evidence>
<dbReference type="eggNOG" id="COG0550">
    <property type="taxonomic scope" value="Bacteria"/>
</dbReference>
<dbReference type="PROSITE" id="PS51999">
    <property type="entry name" value="ZF_GRF"/>
    <property type="match status" value="1"/>
</dbReference>
<keyword evidence="6" id="KW-0460">Magnesium</keyword>
<dbReference type="PANTHER" id="PTHR42785">
    <property type="entry name" value="DNA TOPOISOMERASE, TYPE IA, CORE"/>
    <property type="match status" value="1"/>
</dbReference>
<evidence type="ECO:0000256" key="7">
    <source>
        <dbReference type="ARBA" id="ARBA00023029"/>
    </source>
</evidence>
<dbReference type="GO" id="GO:0003677">
    <property type="term" value="F:DNA binding"/>
    <property type="evidence" value="ECO:0007669"/>
    <property type="project" value="UniProtKB-KW"/>
</dbReference>
<feature type="region of interest" description="Disordered" evidence="11">
    <location>
        <begin position="1"/>
        <end position="23"/>
    </location>
</feature>
<evidence type="ECO:0000256" key="11">
    <source>
        <dbReference type="SAM" id="MobiDB-lite"/>
    </source>
</evidence>
<keyword evidence="9 10" id="KW-0413">Isomerase</keyword>
<feature type="site" description="Interaction with DNA" evidence="10">
    <location>
        <position position="320"/>
    </location>
</feature>
<keyword evidence="3" id="KW-0479">Metal-binding</keyword>
<evidence type="ECO:0000256" key="3">
    <source>
        <dbReference type="ARBA" id="ARBA00022723"/>
    </source>
</evidence>
<feature type="region of interest" description="Interaction with DNA" evidence="10">
    <location>
        <begin position="182"/>
        <end position="187"/>
    </location>
</feature>
<dbReference type="STRING" id="584708.Apau_0835"/>
<dbReference type="GO" id="GO:0003917">
    <property type="term" value="F:DNA topoisomerase type I (single strand cut, ATP-independent) activity"/>
    <property type="evidence" value="ECO:0007669"/>
    <property type="project" value="UniProtKB-UniRule"/>
</dbReference>
<accession>E3CVR2</accession>
<dbReference type="AlphaFoldDB" id="E3CVR2"/>
<dbReference type="SUPFAM" id="SSF56712">
    <property type="entry name" value="Prokaryotic type I DNA topoisomerase"/>
    <property type="match status" value="1"/>
</dbReference>
<evidence type="ECO:0000259" key="13">
    <source>
        <dbReference type="PROSITE" id="PS51999"/>
    </source>
</evidence>
<comment type="catalytic activity">
    <reaction evidence="1 10">
        <text>ATP-independent breakage of single-stranded DNA, followed by passage and rejoining.</text>
        <dbReference type="EC" id="5.6.2.1"/>
    </reaction>
</comment>
<dbReference type="PANTHER" id="PTHR42785:SF1">
    <property type="entry name" value="DNA TOPOISOMERASE"/>
    <property type="match status" value="1"/>
</dbReference>
<dbReference type="CDD" id="cd03363">
    <property type="entry name" value="TOPRIM_TopoIA_TopoI"/>
    <property type="match status" value="1"/>
</dbReference>
<evidence type="ECO:0000256" key="8">
    <source>
        <dbReference type="ARBA" id="ARBA00023125"/>
    </source>
</evidence>
<dbReference type="PROSITE" id="PS50880">
    <property type="entry name" value="TOPRIM"/>
    <property type="match status" value="1"/>
</dbReference>
<dbReference type="Gene3D" id="1.10.460.10">
    <property type="entry name" value="Topoisomerase I, domain 2"/>
    <property type="match status" value="1"/>
</dbReference>
<dbReference type="PRINTS" id="PR00417">
    <property type="entry name" value="PRTPISMRASEI"/>
</dbReference>
<dbReference type="SMART" id="SM00493">
    <property type="entry name" value="TOPRIM"/>
    <property type="match status" value="1"/>
</dbReference>
<dbReference type="GO" id="GO:0006265">
    <property type="term" value="P:DNA topological change"/>
    <property type="evidence" value="ECO:0007669"/>
    <property type="project" value="UniProtKB-UniRule"/>
</dbReference>
<feature type="active site" description="O-(5'-phospho-DNA)-tyrosine intermediate" evidence="10">
    <location>
        <position position="318"/>
    </location>
</feature>
<feature type="site" description="Interaction with DNA" evidence="10">
    <location>
        <position position="158"/>
    </location>
</feature>
<evidence type="ECO:0000256" key="2">
    <source>
        <dbReference type="ARBA" id="ARBA00009446"/>
    </source>
</evidence>
<dbReference type="CDD" id="cd00186">
    <property type="entry name" value="TOP1Ac"/>
    <property type="match status" value="1"/>
</dbReference>
<dbReference type="SUPFAM" id="SSF57783">
    <property type="entry name" value="Zinc beta-ribbon"/>
    <property type="match status" value="1"/>
</dbReference>
<dbReference type="Pfam" id="PF01131">
    <property type="entry name" value="Topoisom_bac"/>
    <property type="match status" value="1"/>
</dbReference>
<evidence type="ECO:0000313" key="16">
    <source>
        <dbReference type="Proteomes" id="UP000005096"/>
    </source>
</evidence>
<comment type="similarity">
    <text evidence="2 10">Belongs to the type IA topoisomerase family.</text>
</comment>
<keyword evidence="4" id="KW-0863">Zinc-finger</keyword>
<evidence type="ECO:0000256" key="10">
    <source>
        <dbReference type="HAMAP-Rule" id="MF_00952"/>
    </source>
</evidence>
<dbReference type="InterPro" id="IPR006171">
    <property type="entry name" value="TOPRIM_dom"/>
</dbReference>
<feature type="site" description="Interaction with DNA" evidence="10">
    <location>
        <position position="174"/>
    </location>
</feature>